<protein>
    <recommendedName>
        <fullName evidence="2">DUF4396 domain-containing protein</fullName>
    </recommendedName>
</protein>
<feature type="transmembrane region" description="Helical" evidence="1">
    <location>
        <begin position="14"/>
        <end position="34"/>
    </location>
</feature>
<feature type="transmembrane region" description="Helical" evidence="1">
    <location>
        <begin position="274"/>
        <end position="297"/>
    </location>
</feature>
<feature type="transmembrane region" description="Helical" evidence="1">
    <location>
        <begin position="160"/>
        <end position="186"/>
    </location>
</feature>
<sequence>MDDSMGMDYHPPEALTIIAGIFLVFGGLCGLIVLGDIIWRRGWKSMMLIMIPTYPITATYMGPVGLYLYFKYGRAADPKSLNASGMGHQHHAGMAMKDEEAGSNTENDMEHHHGHDHAAMEHSTMDHSTMDHSAVDHSAPEMTTHDIHMHHMPGDKDRPLWATILIGVSHCGAGCVLGDIVGEWLVYGTEATIRDHDIWPCLLVSYAFALLFGIVFQYLSIAPMSGQWGPKTVWRAAKADVLSLTFFEIGAFGWMIVYQVGIWNYRLEMTTWTYWWQMQVAMFLGFWTAAPINWWLITRGVKEPCA</sequence>
<dbReference type="AlphaFoldDB" id="A0A6A6TY27"/>
<evidence type="ECO:0000259" key="2">
    <source>
        <dbReference type="Pfam" id="PF14342"/>
    </source>
</evidence>
<dbReference type="Pfam" id="PF14342">
    <property type="entry name" value="DUF4396"/>
    <property type="match status" value="1"/>
</dbReference>
<feature type="transmembrane region" description="Helical" evidence="1">
    <location>
        <begin position="198"/>
        <end position="221"/>
    </location>
</feature>
<gene>
    <name evidence="3" type="ORF">BT63DRAFT_430142</name>
</gene>
<keyword evidence="1" id="KW-1133">Transmembrane helix</keyword>
<dbReference type="Proteomes" id="UP000799302">
    <property type="component" value="Unassembled WGS sequence"/>
</dbReference>
<proteinExistence type="predicted"/>
<reference evidence="3" key="1">
    <citation type="journal article" date="2020" name="Stud. Mycol.">
        <title>101 Dothideomycetes genomes: a test case for predicting lifestyles and emergence of pathogens.</title>
        <authorList>
            <person name="Haridas S."/>
            <person name="Albert R."/>
            <person name="Binder M."/>
            <person name="Bloem J."/>
            <person name="Labutti K."/>
            <person name="Salamov A."/>
            <person name="Andreopoulos B."/>
            <person name="Baker S."/>
            <person name="Barry K."/>
            <person name="Bills G."/>
            <person name="Bluhm B."/>
            <person name="Cannon C."/>
            <person name="Castanera R."/>
            <person name="Culley D."/>
            <person name="Daum C."/>
            <person name="Ezra D."/>
            <person name="Gonzalez J."/>
            <person name="Henrissat B."/>
            <person name="Kuo A."/>
            <person name="Liang C."/>
            <person name="Lipzen A."/>
            <person name="Lutzoni F."/>
            <person name="Magnuson J."/>
            <person name="Mondo S."/>
            <person name="Nolan M."/>
            <person name="Ohm R."/>
            <person name="Pangilinan J."/>
            <person name="Park H.-J."/>
            <person name="Ramirez L."/>
            <person name="Alfaro M."/>
            <person name="Sun H."/>
            <person name="Tritt A."/>
            <person name="Yoshinaga Y."/>
            <person name="Zwiers L.-H."/>
            <person name="Turgeon B."/>
            <person name="Goodwin S."/>
            <person name="Spatafora J."/>
            <person name="Crous P."/>
            <person name="Grigoriev I."/>
        </authorList>
    </citation>
    <scope>NUCLEOTIDE SEQUENCE</scope>
    <source>
        <strain evidence="3">CBS 115976</strain>
    </source>
</reference>
<feature type="transmembrane region" description="Helical" evidence="1">
    <location>
        <begin position="241"/>
        <end position="262"/>
    </location>
</feature>
<feature type="domain" description="DUF4396" evidence="2">
    <location>
        <begin position="161"/>
        <end position="302"/>
    </location>
</feature>
<evidence type="ECO:0000313" key="4">
    <source>
        <dbReference type="Proteomes" id="UP000799302"/>
    </source>
</evidence>
<organism evidence="3 4">
    <name type="scientific">Microthyrium microscopicum</name>
    <dbReference type="NCBI Taxonomy" id="703497"/>
    <lineage>
        <taxon>Eukaryota</taxon>
        <taxon>Fungi</taxon>
        <taxon>Dikarya</taxon>
        <taxon>Ascomycota</taxon>
        <taxon>Pezizomycotina</taxon>
        <taxon>Dothideomycetes</taxon>
        <taxon>Dothideomycetes incertae sedis</taxon>
        <taxon>Microthyriales</taxon>
        <taxon>Microthyriaceae</taxon>
        <taxon>Microthyrium</taxon>
    </lineage>
</organism>
<dbReference type="OrthoDB" id="5398702at2759"/>
<keyword evidence="1" id="KW-0472">Membrane</keyword>
<accession>A0A6A6TY27</accession>
<evidence type="ECO:0000313" key="3">
    <source>
        <dbReference type="EMBL" id="KAF2663893.1"/>
    </source>
</evidence>
<dbReference type="InterPro" id="IPR025509">
    <property type="entry name" value="DUF4396"/>
</dbReference>
<feature type="transmembrane region" description="Helical" evidence="1">
    <location>
        <begin position="46"/>
        <end position="70"/>
    </location>
</feature>
<dbReference type="EMBL" id="MU004244">
    <property type="protein sequence ID" value="KAF2663893.1"/>
    <property type="molecule type" value="Genomic_DNA"/>
</dbReference>
<keyword evidence="4" id="KW-1185">Reference proteome</keyword>
<name>A0A6A6TY27_9PEZI</name>
<keyword evidence="1" id="KW-0812">Transmembrane</keyword>
<evidence type="ECO:0000256" key="1">
    <source>
        <dbReference type="SAM" id="Phobius"/>
    </source>
</evidence>